<dbReference type="EMBL" id="EAAA01000885">
    <property type="status" value="NOT_ANNOTATED_CDS"/>
    <property type="molecule type" value="Genomic_DNA"/>
</dbReference>
<evidence type="ECO:0000313" key="2">
    <source>
        <dbReference type="Ensembl" id="ENSCINP00000034365.1"/>
    </source>
</evidence>
<dbReference type="AlphaFoldDB" id="H2XXI1"/>
<evidence type="ECO:0000313" key="3">
    <source>
        <dbReference type="Proteomes" id="UP000008144"/>
    </source>
</evidence>
<sequence length="89" mass="10113">MKCSRGEYVRLSVEPKGRLLNDNIGEVDYLQHTVYAQALAQQIKLSTCPVTIAIFAKWGSGKSFLLKQIESLLRSYTSNAQPIKPRRWT</sequence>
<dbReference type="Proteomes" id="UP000008144">
    <property type="component" value="Chromosome 12"/>
</dbReference>
<name>H2XXI1_CIOIN</name>
<dbReference type="InParanoid" id="H2XXI1"/>
<dbReference type="HOGENOM" id="CLU_2454021_0_0_1"/>
<proteinExistence type="predicted"/>
<protein>
    <recommendedName>
        <fullName evidence="1">KAP NTPase domain-containing protein</fullName>
    </recommendedName>
</protein>
<reference evidence="2" key="2">
    <citation type="journal article" date="2008" name="Genome Biol.">
        <title>Improved genome assembly and evidence-based global gene model set for the chordate Ciona intestinalis: new insight into intron and operon populations.</title>
        <authorList>
            <person name="Satou Y."/>
            <person name="Mineta K."/>
            <person name="Ogasawara M."/>
            <person name="Sasakura Y."/>
            <person name="Shoguchi E."/>
            <person name="Ueno K."/>
            <person name="Yamada L."/>
            <person name="Matsumoto J."/>
            <person name="Wasserscheid J."/>
            <person name="Dewar K."/>
            <person name="Wiley G.B."/>
            <person name="Macmil S.L."/>
            <person name="Roe B.A."/>
            <person name="Zeller R.W."/>
            <person name="Hastings K.E."/>
            <person name="Lemaire P."/>
            <person name="Lindquist E."/>
            <person name="Endo T."/>
            <person name="Hotta K."/>
            <person name="Inaba K."/>
        </authorList>
    </citation>
    <scope>NUCLEOTIDE SEQUENCE [LARGE SCALE GENOMIC DNA]</scope>
    <source>
        <strain evidence="2">wild type</strain>
    </source>
</reference>
<reference evidence="2" key="3">
    <citation type="submission" date="2025-08" db="UniProtKB">
        <authorList>
            <consortium name="Ensembl"/>
        </authorList>
    </citation>
    <scope>IDENTIFICATION</scope>
</reference>
<reference evidence="3" key="1">
    <citation type="journal article" date="2002" name="Science">
        <title>The draft genome of Ciona intestinalis: insights into chordate and vertebrate origins.</title>
        <authorList>
            <person name="Dehal P."/>
            <person name="Satou Y."/>
            <person name="Campbell R.K."/>
            <person name="Chapman J."/>
            <person name="Degnan B."/>
            <person name="De Tomaso A."/>
            <person name="Davidson B."/>
            <person name="Di Gregorio A."/>
            <person name="Gelpke M."/>
            <person name="Goodstein D.M."/>
            <person name="Harafuji N."/>
            <person name="Hastings K.E."/>
            <person name="Ho I."/>
            <person name="Hotta K."/>
            <person name="Huang W."/>
            <person name="Kawashima T."/>
            <person name="Lemaire P."/>
            <person name="Martinez D."/>
            <person name="Meinertzhagen I.A."/>
            <person name="Necula S."/>
            <person name="Nonaka M."/>
            <person name="Putnam N."/>
            <person name="Rash S."/>
            <person name="Saiga H."/>
            <person name="Satake M."/>
            <person name="Terry A."/>
            <person name="Yamada L."/>
            <person name="Wang H.G."/>
            <person name="Awazu S."/>
            <person name="Azumi K."/>
            <person name="Boore J."/>
            <person name="Branno M."/>
            <person name="Chin-Bow S."/>
            <person name="DeSantis R."/>
            <person name="Doyle S."/>
            <person name="Francino P."/>
            <person name="Keys D.N."/>
            <person name="Haga S."/>
            <person name="Hayashi H."/>
            <person name="Hino K."/>
            <person name="Imai K.S."/>
            <person name="Inaba K."/>
            <person name="Kano S."/>
            <person name="Kobayashi K."/>
            <person name="Kobayashi M."/>
            <person name="Lee B.I."/>
            <person name="Makabe K.W."/>
            <person name="Manohar C."/>
            <person name="Matassi G."/>
            <person name="Medina M."/>
            <person name="Mochizuki Y."/>
            <person name="Mount S."/>
            <person name="Morishita T."/>
            <person name="Miura S."/>
            <person name="Nakayama A."/>
            <person name="Nishizaka S."/>
            <person name="Nomoto H."/>
            <person name="Ohta F."/>
            <person name="Oishi K."/>
            <person name="Rigoutsos I."/>
            <person name="Sano M."/>
            <person name="Sasaki A."/>
            <person name="Sasakura Y."/>
            <person name="Shoguchi E."/>
            <person name="Shin-i T."/>
            <person name="Spagnuolo A."/>
            <person name="Stainier D."/>
            <person name="Suzuki M.M."/>
            <person name="Tassy O."/>
            <person name="Takatori N."/>
            <person name="Tokuoka M."/>
            <person name="Yagi K."/>
            <person name="Yoshizaki F."/>
            <person name="Wada S."/>
            <person name="Zhang C."/>
            <person name="Hyatt P.D."/>
            <person name="Larimer F."/>
            <person name="Detter C."/>
            <person name="Doggett N."/>
            <person name="Glavina T."/>
            <person name="Hawkins T."/>
            <person name="Richardson P."/>
            <person name="Lucas S."/>
            <person name="Kohara Y."/>
            <person name="Levine M."/>
            <person name="Satoh N."/>
            <person name="Rokhsar D.S."/>
        </authorList>
    </citation>
    <scope>NUCLEOTIDE SEQUENCE [LARGE SCALE GENOMIC DNA]</scope>
</reference>
<dbReference type="Ensembl" id="ENSCINT00000034910.1">
    <property type="protein sequence ID" value="ENSCINP00000034365.1"/>
    <property type="gene ID" value="ENSCING00000024293.1"/>
</dbReference>
<feature type="domain" description="KAP NTPase" evidence="1">
    <location>
        <begin position="34"/>
        <end position="75"/>
    </location>
</feature>
<reference evidence="2" key="4">
    <citation type="submission" date="2025-09" db="UniProtKB">
        <authorList>
            <consortium name="Ensembl"/>
        </authorList>
    </citation>
    <scope>IDENTIFICATION</scope>
</reference>
<keyword evidence="3" id="KW-1185">Reference proteome</keyword>
<dbReference type="InterPro" id="IPR011646">
    <property type="entry name" value="KAP_P-loop"/>
</dbReference>
<accession>H2XXI1</accession>
<evidence type="ECO:0000259" key="1">
    <source>
        <dbReference type="Pfam" id="PF07693"/>
    </source>
</evidence>
<organism evidence="2 3">
    <name type="scientific">Ciona intestinalis</name>
    <name type="common">Transparent sea squirt</name>
    <name type="synonym">Ascidia intestinalis</name>
    <dbReference type="NCBI Taxonomy" id="7719"/>
    <lineage>
        <taxon>Eukaryota</taxon>
        <taxon>Metazoa</taxon>
        <taxon>Chordata</taxon>
        <taxon>Tunicata</taxon>
        <taxon>Ascidiacea</taxon>
        <taxon>Phlebobranchia</taxon>
        <taxon>Cionidae</taxon>
        <taxon>Ciona</taxon>
    </lineage>
</organism>
<dbReference type="Pfam" id="PF07693">
    <property type="entry name" value="KAP_NTPase"/>
    <property type="match status" value="1"/>
</dbReference>